<evidence type="ECO:0000313" key="1">
    <source>
        <dbReference type="EMBL" id="KAJ5466020.1"/>
    </source>
</evidence>
<dbReference type="Proteomes" id="UP001147760">
    <property type="component" value="Unassembled WGS sequence"/>
</dbReference>
<dbReference type="EMBL" id="JAPWDO010000006">
    <property type="protein sequence ID" value="KAJ5466020.1"/>
    <property type="molecule type" value="Genomic_DNA"/>
</dbReference>
<dbReference type="OrthoDB" id="4365182at2759"/>
<protein>
    <submittedName>
        <fullName evidence="1">Uncharacterized protein</fullName>
    </submittedName>
</protein>
<proteinExistence type="predicted"/>
<evidence type="ECO:0000313" key="2">
    <source>
        <dbReference type="Proteomes" id="UP001147760"/>
    </source>
</evidence>
<dbReference type="AlphaFoldDB" id="A0A9W9WJC0"/>
<reference evidence="1" key="1">
    <citation type="submission" date="2022-12" db="EMBL/GenBank/DDBJ databases">
        <authorList>
            <person name="Petersen C."/>
        </authorList>
    </citation>
    <scope>NUCLEOTIDE SEQUENCE</scope>
    <source>
        <strain evidence="1">IBT 17660</strain>
    </source>
</reference>
<accession>A0A9W9WJC0</accession>
<organism evidence="1 2">
    <name type="scientific">Penicillium desertorum</name>
    <dbReference type="NCBI Taxonomy" id="1303715"/>
    <lineage>
        <taxon>Eukaryota</taxon>
        <taxon>Fungi</taxon>
        <taxon>Dikarya</taxon>
        <taxon>Ascomycota</taxon>
        <taxon>Pezizomycotina</taxon>
        <taxon>Eurotiomycetes</taxon>
        <taxon>Eurotiomycetidae</taxon>
        <taxon>Eurotiales</taxon>
        <taxon>Aspergillaceae</taxon>
        <taxon>Penicillium</taxon>
    </lineage>
</organism>
<name>A0A9W9WJC0_9EURO</name>
<comment type="caution">
    <text evidence="1">The sequence shown here is derived from an EMBL/GenBank/DDBJ whole genome shotgun (WGS) entry which is preliminary data.</text>
</comment>
<sequence length="146" mass="16516">MSQTNSSNCLKTHAITGSMNERREKAINNLIVLLHETRDVFLHGTRGCCFECRSIMYGALTMQMQSSNLLLPKPETPFPNLNYNSLVQRVLAFTSPGWYDSSSNYSCYSTYRSSYMHRCSDASFAPIFGILKDSLEGLELNRFTSS</sequence>
<keyword evidence="2" id="KW-1185">Reference proteome</keyword>
<gene>
    <name evidence="1" type="ORF">N7530_009807</name>
</gene>
<reference evidence="1" key="2">
    <citation type="journal article" date="2023" name="IMA Fungus">
        <title>Comparative genomic study of the Penicillium genus elucidates a diverse pangenome and 15 lateral gene transfer events.</title>
        <authorList>
            <person name="Petersen C."/>
            <person name="Sorensen T."/>
            <person name="Nielsen M.R."/>
            <person name="Sondergaard T.E."/>
            <person name="Sorensen J.L."/>
            <person name="Fitzpatrick D.A."/>
            <person name="Frisvad J.C."/>
            <person name="Nielsen K.L."/>
        </authorList>
    </citation>
    <scope>NUCLEOTIDE SEQUENCE</scope>
    <source>
        <strain evidence="1">IBT 17660</strain>
    </source>
</reference>